<dbReference type="STRING" id="796925.A0A137P4E9"/>
<feature type="domain" description="PNPLA" evidence="6">
    <location>
        <begin position="463"/>
        <end position="681"/>
    </location>
</feature>
<feature type="active site" description="Proton acceptor" evidence="3">
    <location>
        <position position="668"/>
    </location>
</feature>
<evidence type="ECO:0000256" key="2">
    <source>
        <dbReference type="ARBA" id="ARBA00023098"/>
    </source>
</evidence>
<feature type="coiled-coil region" evidence="4">
    <location>
        <begin position="767"/>
        <end position="794"/>
    </location>
</feature>
<feature type="short sequence motif" description="GXSXG" evidence="3">
    <location>
        <begin position="499"/>
        <end position="503"/>
    </location>
</feature>
<sequence length="803" mass="88406">MDKLFKSILNSSTVDQLSKGSKSMEKDSTEDVDTNPPSLEKQGKDRSKSSPIPAPVSENTRVNTTAGISIDPDEELNTLKKKLRDEYLSLREKKFLFAGSGDSNVVDRSPKSDNDPDETIIYEKSAEHPDNMRFVKAEEASKEFIIENNDKNPYLTPISPNQAIEDVKDEDDNPSFKIPGEHFSGNTTDTQDSLPGNSSSSNDNGVRLDSNPEIIENTPILQKSNSFSTATESLTSPDPDLIGTLERIPTPNEVSPLIPQKKLDETSANSNADQPNSSKLVGAELAVGIGAIGAAILGEINKLKNKASGIDNSVPNVVTEKEIHNSLSDNLKPKDSILEKPISDVEKKVGDVEEAIDSKKESLHNRTASFQQADIDRSPSSIKEAKPAVVVKPTDREITDVVLDQAPNEKVEEVKAEGLFGTEESIPIVPGPPLSDNADIDPGVDPIANPEILRSRSKYFRILSIDGGGIKGIIPGVILKEIEKAAGIPACHLFDLIAGTSTGGILAALSAIPDGEPTKKFDSVEQQNKEFTFQPEKRKPKYDADQRLDLYKRFGPQIFKRSAWQKFKTLGGIRRAKYPNSQKRKVIDQFVGDLRMKDLMTDVVVPSFDMRSGQPYFFRSSLARADPKYDFKVADMVDATSCAPTLFEPLFLKGYDSDPKFGYRALVDGALVANSPALCGVIEAIRTYKVKPEEIVLVSLGCGKLKKGGVSYQQATSWNTIKWAEFIPDVLTTASIETVHFQVDELLPELNLYLFQPEIDERYSKLDDVAKRNLDHLEKQAEQVAKDNKEKISKIVQMLTVLK</sequence>
<evidence type="ECO:0000256" key="5">
    <source>
        <dbReference type="SAM" id="MobiDB-lite"/>
    </source>
</evidence>
<feature type="region of interest" description="Disordered" evidence="5">
    <location>
        <begin position="146"/>
        <end position="256"/>
    </location>
</feature>
<dbReference type="PANTHER" id="PTHR32176">
    <property type="entry name" value="XYLOSE ISOMERASE"/>
    <property type="match status" value="1"/>
</dbReference>
<dbReference type="GO" id="GO:0047372">
    <property type="term" value="F:monoacylglycerol lipase activity"/>
    <property type="evidence" value="ECO:0007669"/>
    <property type="project" value="TreeGrafter"/>
</dbReference>
<dbReference type="GO" id="GO:0016042">
    <property type="term" value="P:lipid catabolic process"/>
    <property type="evidence" value="ECO:0007669"/>
    <property type="project" value="UniProtKB-UniRule"/>
</dbReference>
<evidence type="ECO:0000259" key="6">
    <source>
        <dbReference type="PROSITE" id="PS51635"/>
    </source>
</evidence>
<evidence type="ECO:0000256" key="1">
    <source>
        <dbReference type="ARBA" id="ARBA00010240"/>
    </source>
</evidence>
<evidence type="ECO:0000313" key="8">
    <source>
        <dbReference type="Proteomes" id="UP000070444"/>
    </source>
</evidence>
<dbReference type="Proteomes" id="UP000070444">
    <property type="component" value="Unassembled WGS sequence"/>
</dbReference>
<feature type="short sequence motif" description="GXGXXG" evidence="3">
    <location>
        <begin position="467"/>
        <end position="472"/>
    </location>
</feature>
<dbReference type="SUPFAM" id="SSF52151">
    <property type="entry name" value="FabD/lysophospholipase-like"/>
    <property type="match status" value="1"/>
</dbReference>
<keyword evidence="8" id="KW-1185">Reference proteome</keyword>
<accession>A0A137P4E9</accession>
<reference evidence="7 8" key="1">
    <citation type="journal article" date="2015" name="Genome Biol. Evol.">
        <title>Phylogenomic analyses indicate that early fungi evolved digesting cell walls of algal ancestors of land plants.</title>
        <authorList>
            <person name="Chang Y."/>
            <person name="Wang S."/>
            <person name="Sekimoto S."/>
            <person name="Aerts A.L."/>
            <person name="Choi C."/>
            <person name="Clum A."/>
            <person name="LaButti K.M."/>
            <person name="Lindquist E.A."/>
            <person name="Yee Ngan C."/>
            <person name="Ohm R.A."/>
            <person name="Salamov A.A."/>
            <person name="Grigoriev I.V."/>
            <person name="Spatafora J.W."/>
            <person name="Berbee M.L."/>
        </authorList>
    </citation>
    <scope>NUCLEOTIDE SEQUENCE [LARGE SCALE GENOMIC DNA]</scope>
    <source>
        <strain evidence="7 8">NRRL 28638</strain>
    </source>
</reference>
<dbReference type="Pfam" id="PF01734">
    <property type="entry name" value="Patatin"/>
    <property type="match status" value="1"/>
</dbReference>
<keyword evidence="3" id="KW-0378">Hydrolase</keyword>
<evidence type="ECO:0000256" key="3">
    <source>
        <dbReference type="PROSITE-ProRule" id="PRU01161"/>
    </source>
</evidence>
<name>A0A137P4E9_CONC2</name>
<feature type="short sequence motif" description="DGA/G" evidence="3">
    <location>
        <begin position="668"/>
        <end position="670"/>
    </location>
</feature>
<dbReference type="InterPro" id="IPR016035">
    <property type="entry name" value="Acyl_Trfase/lysoPLipase"/>
</dbReference>
<feature type="region of interest" description="Disordered" evidence="5">
    <location>
        <begin position="1"/>
        <end position="74"/>
    </location>
</feature>
<feature type="active site" description="Nucleophile" evidence="3">
    <location>
        <position position="501"/>
    </location>
</feature>
<dbReference type="Gene3D" id="3.40.1090.10">
    <property type="entry name" value="Cytosolic phospholipase A2 catalytic domain"/>
    <property type="match status" value="1"/>
</dbReference>
<gene>
    <name evidence="7" type="ORF">CONCODRAFT_71103</name>
</gene>
<keyword evidence="3" id="KW-0442">Lipid degradation</keyword>
<organism evidence="7 8">
    <name type="scientific">Conidiobolus coronatus (strain ATCC 28846 / CBS 209.66 / NRRL 28638)</name>
    <name type="common">Delacroixia coronata</name>
    <dbReference type="NCBI Taxonomy" id="796925"/>
    <lineage>
        <taxon>Eukaryota</taxon>
        <taxon>Fungi</taxon>
        <taxon>Fungi incertae sedis</taxon>
        <taxon>Zoopagomycota</taxon>
        <taxon>Entomophthoromycotina</taxon>
        <taxon>Entomophthoromycetes</taxon>
        <taxon>Entomophthorales</taxon>
        <taxon>Ancylistaceae</taxon>
        <taxon>Conidiobolus</taxon>
    </lineage>
</organism>
<keyword evidence="2 3" id="KW-0443">Lipid metabolism</keyword>
<evidence type="ECO:0000256" key="4">
    <source>
        <dbReference type="SAM" id="Coils"/>
    </source>
</evidence>
<feature type="compositionally biased region" description="Polar residues" evidence="5">
    <location>
        <begin position="8"/>
        <end position="21"/>
    </location>
</feature>
<keyword evidence="4" id="KW-0175">Coiled coil</keyword>
<feature type="region of interest" description="Disordered" evidence="5">
    <location>
        <begin position="99"/>
        <end position="126"/>
    </location>
</feature>
<dbReference type="PROSITE" id="PS51635">
    <property type="entry name" value="PNPLA"/>
    <property type="match status" value="1"/>
</dbReference>
<comment type="similarity">
    <text evidence="1">Belongs to the patatin family.</text>
</comment>
<feature type="compositionally biased region" description="Polar residues" evidence="5">
    <location>
        <begin position="219"/>
        <end position="236"/>
    </location>
</feature>
<proteinExistence type="inferred from homology"/>
<dbReference type="EMBL" id="KQ964519">
    <property type="protein sequence ID" value="KXN69898.1"/>
    <property type="molecule type" value="Genomic_DNA"/>
</dbReference>
<dbReference type="GO" id="GO:0046486">
    <property type="term" value="P:glycerolipid metabolic process"/>
    <property type="evidence" value="ECO:0007669"/>
    <property type="project" value="UniProtKB-ARBA"/>
</dbReference>
<dbReference type="InterPro" id="IPR002641">
    <property type="entry name" value="PNPLA_dom"/>
</dbReference>
<dbReference type="GO" id="GO:0004620">
    <property type="term" value="F:phospholipase activity"/>
    <property type="evidence" value="ECO:0007669"/>
    <property type="project" value="TreeGrafter"/>
</dbReference>
<evidence type="ECO:0000313" key="7">
    <source>
        <dbReference type="EMBL" id="KXN69898.1"/>
    </source>
</evidence>
<feature type="compositionally biased region" description="Polar residues" evidence="5">
    <location>
        <begin position="184"/>
        <end position="204"/>
    </location>
</feature>
<dbReference type="AlphaFoldDB" id="A0A137P4E9"/>
<protein>
    <submittedName>
        <fullName evidence="7">FabD/lysophospholipase-like protein</fullName>
    </submittedName>
</protein>
<dbReference type="PANTHER" id="PTHR32176:SF92">
    <property type="entry name" value="XYLOSE ISOMERASE"/>
    <property type="match status" value="1"/>
</dbReference>
<feature type="compositionally biased region" description="Polar residues" evidence="5">
    <location>
        <begin position="57"/>
        <end position="67"/>
    </location>
</feature>
<dbReference type="OrthoDB" id="1658288at2759"/>